<evidence type="ECO:0000313" key="5">
    <source>
        <dbReference type="EMBL" id="MFD1662094.1"/>
    </source>
</evidence>
<dbReference type="InterPro" id="IPR007055">
    <property type="entry name" value="BON_dom"/>
</dbReference>
<dbReference type="SMART" id="SM00116">
    <property type="entry name" value="CBS"/>
    <property type="match status" value="2"/>
</dbReference>
<feature type="domain" description="CBS" evidence="4">
    <location>
        <begin position="11"/>
        <end position="67"/>
    </location>
</feature>
<keyword evidence="1 2" id="KW-0129">CBS domain</keyword>
<evidence type="ECO:0000256" key="2">
    <source>
        <dbReference type="PROSITE-ProRule" id="PRU00703"/>
    </source>
</evidence>
<feature type="domain" description="BON" evidence="3">
    <location>
        <begin position="129"/>
        <end position="197"/>
    </location>
</feature>
<dbReference type="PANTHER" id="PTHR43080">
    <property type="entry name" value="CBS DOMAIN-CONTAINING PROTEIN CBSX3, MITOCHONDRIAL"/>
    <property type="match status" value="1"/>
</dbReference>
<evidence type="ECO:0000313" key="6">
    <source>
        <dbReference type="Proteomes" id="UP001597261"/>
    </source>
</evidence>
<feature type="domain" description="CBS" evidence="4">
    <location>
        <begin position="76"/>
        <end position="133"/>
    </location>
</feature>
<dbReference type="PROSITE" id="PS51371">
    <property type="entry name" value="CBS"/>
    <property type="match status" value="2"/>
</dbReference>
<proteinExistence type="predicted"/>
<dbReference type="Proteomes" id="UP001597261">
    <property type="component" value="Unassembled WGS sequence"/>
</dbReference>
<keyword evidence="6" id="KW-1185">Reference proteome</keyword>
<dbReference type="InterPro" id="IPR000644">
    <property type="entry name" value="CBS_dom"/>
</dbReference>
<dbReference type="Pfam" id="PF00571">
    <property type="entry name" value="CBS"/>
    <property type="match status" value="2"/>
</dbReference>
<dbReference type="RefSeq" id="WP_381089141.1">
    <property type="nucleotide sequence ID" value="NZ_JBHUDX010000086.1"/>
</dbReference>
<dbReference type="Pfam" id="PF04972">
    <property type="entry name" value="BON"/>
    <property type="match status" value="1"/>
</dbReference>
<reference evidence="6" key="1">
    <citation type="journal article" date="2019" name="Int. J. Syst. Evol. Microbiol.">
        <title>The Global Catalogue of Microorganisms (GCM) 10K type strain sequencing project: providing services to taxonomists for standard genome sequencing and annotation.</title>
        <authorList>
            <consortium name="The Broad Institute Genomics Platform"/>
            <consortium name="The Broad Institute Genome Sequencing Center for Infectious Disease"/>
            <person name="Wu L."/>
            <person name="Ma J."/>
        </authorList>
    </citation>
    <scope>NUCLEOTIDE SEQUENCE [LARGE SCALE GENOMIC DNA]</scope>
    <source>
        <strain evidence="6">CGMCC 1.12470</strain>
    </source>
</reference>
<organism evidence="5 6">
    <name type="scientific">Streptomyces caeni</name>
    <dbReference type="NCBI Taxonomy" id="2307231"/>
    <lineage>
        <taxon>Bacteria</taxon>
        <taxon>Bacillati</taxon>
        <taxon>Actinomycetota</taxon>
        <taxon>Actinomycetes</taxon>
        <taxon>Kitasatosporales</taxon>
        <taxon>Streptomycetaceae</taxon>
        <taxon>Streptomyces</taxon>
    </lineage>
</organism>
<dbReference type="InterPro" id="IPR017080">
    <property type="entry name" value="UCP036990_CBS_BON"/>
</dbReference>
<dbReference type="PIRSF" id="PIRSF036990">
    <property type="entry name" value="UCP036990_CBS_BON"/>
    <property type="match status" value="1"/>
</dbReference>
<dbReference type="InterPro" id="IPR046342">
    <property type="entry name" value="CBS_dom_sf"/>
</dbReference>
<comment type="caution">
    <text evidence="5">The sequence shown here is derived from an EMBL/GenBank/DDBJ whole genome shotgun (WGS) entry which is preliminary data.</text>
</comment>
<sequence>MRHLRTVGDVMTHEVVSVGRDAPFREIVESMRQWRVSALPVLSEEGRVVGVVSEADLLVRAQGDDTSGALTAARLMTVPAVTVPRTATIEGAARLMARGPLKRLPVVDDEGRLVGVVSRSDLLKIYLRPDEDIAQEVRSGLEALLPAGSPGLDVRVENGVVTLGGTVPGQAPVAALVRVARAVPGVVDVRERLGAGLSAG</sequence>
<evidence type="ECO:0000256" key="1">
    <source>
        <dbReference type="ARBA" id="ARBA00023122"/>
    </source>
</evidence>
<dbReference type="EMBL" id="JBHUDX010000086">
    <property type="protein sequence ID" value="MFD1662094.1"/>
    <property type="molecule type" value="Genomic_DNA"/>
</dbReference>
<dbReference type="InterPro" id="IPR051257">
    <property type="entry name" value="Diverse_CBS-Domain"/>
</dbReference>
<dbReference type="CDD" id="cd04586">
    <property type="entry name" value="CBS_pair_BON_assoc"/>
    <property type="match status" value="1"/>
</dbReference>
<name>A0ABW4IZT6_9ACTN</name>
<evidence type="ECO:0000259" key="4">
    <source>
        <dbReference type="PROSITE" id="PS51371"/>
    </source>
</evidence>
<dbReference type="PANTHER" id="PTHR43080:SF29">
    <property type="entry name" value="OS02G0818000 PROTEIN"/>
    <property type="match status" value="1"/>
</dbReference>
<accession>A0ABW4IZT6</accession>
<evidence type="ECO:0000259" key="3">
    <source>
        <dbReference type="PROSITE" id="PS50914"/>
    </source>
</evidence>
<gene>
    <name evidence="5" type="ORF">ACFSL4_28875</name>
</gene>
<dbReference type="Gene3D" id="3.30.1340.30">
    <property type="match status" value="1"/>
</dbReference>
<protein>
    <submittedName>
        <fullName evidence="5">CBS domain-containing protein</fullName>
    </submittedName>
</protein>
<dbReference type="PROSITE" id="PS50914">
    <property type="entry name" value="BON"/>
    <property type="match status" value="1"/>
</dbReference>
<dbReference type="Gene3D" id="3.10.580.10">
    <property type="entry name" value="CBS-domain"/>
    <property type="match status" value="1"/>
</dbReference>
<dbReference type="SUPFAM" id="SSF54631">
    <property type="entry name" value="CBS-domain pair"/>
    <property type="match status" value="1"/>
</dbReference>